<feature type="region of interest" description="Disordered" evidence="1">
    <location>
        <begin position="34"/>
        <end position="99"/>
    </location>
</feature>
<dbReference type="AlphaFoldDB" id="A0A9P6W1W8"/>
<dbReference type="OrthoDB" id="5201563at2759"/>
<dbReference type="Proteomes" id="UP000777482">
    <property type="component" value="Unassembled WGS sequence"/>
</dbReference>
<evidence type="ECO:0000313" key="2">
    <source>
        <dbReference type="EMBL" id="KAG0660137.1"/>
    </source>
</evidence>
<evidence type="ECO:0000256" key="1">
    <source>
        <dbReference type="SAM" id="MobiDB-lite"/>
    </source>
</evidence>
<keyword evidence="3" id="KW-1185">Reference proteome</keyword>
<gene>
    <name evidence="2" type="ORF">C6P46_004767</name>
</gene>
<protein>
    <submittedName>
        <fullName evidence="2">Uncharacterized protein</fullName>
    </submittedName>
</protein>
<dbReference type="EMBL" id="PUHQ01000047">
    <property type="protein sequence ID" value="KAG0660137.1"/>
    <property type="molecule type" value="Genomic_DNA"/>
</dbReference>
<feature type="compositionally biased region" description="Basic and acidic residues" evidence="1">
    <location>
        <begin position="54"/>
        <end position="64"/>
    </location>
</feature>
<reference evidence="2 3" key="1">
    <citation type="submission" date="2020-11" db="EMBL/GenBank/DDBJ databases">
        <title>Kefir isolates.</title>
        <authorList>
            <person name="Marcisauskas S."/>
            <person name="Kim Y."/>
            <person name="Blasche S."/>
        </authorList>
    </citation>
    <scope>NUCLEOTIDE SEQUENCE [LARGE SCALE GENOMIC DNA]</scope>
    <source>
        <strain evidence="2 3">KR</strain>
    </source>
</reference>
<accession>A0A9P6W1W8</accession>
<proteinExistence type="predicted"/>
<name>A0A9P6W1W8_RHOMI</name>
<evidence type="ECO:0000313" key="3">
    <source>
        <dbReference type="Proteomes" id="UP000777482"/>
    </source>
</evidence>
<comment type="caution">
    <text evidence="2">The sequence shown here is derived from an EMBL/GenBank/DDBJ whole genome shotgun (WGS) entry which is preliminary data.</text>
</comment>
<sequence>MASNSTSTATVSEGGIPTLLLRGDAARHQADLIHGHEARAQQQQQQRSTMTRPDGLRSDREYHEAWTGGDPEGWPQARGMPPFRPLRSNEASTRPLGASTPERVFVTAMFTGVYANHVMHEVWANSVGRFTKKTFVYPIGGQF</sequence>
<organism evidence="2 3">
    <name type="scientific">Rhodotorula mucilaginosa</name>
    <name type="common">Yeast</name>
    <name type="synonym">Rhodotorula rubra</name>
    <dbReference type="NCBI Taxonomy" id="5537"/>
    <lineage>
        <taxon>Eukaryota</taxon>
        <taxon>Fungi</taxon>
        <taxon>Dikarya</taxon>
        <taxon>Basidiomycota</taxon>
        <taxon>Pucciniomycotina</taxon>
        <taxon>Microbotryomycetes</taxon>
        <taxon>Sporidiobolales</taxon>
        <taxon>Sporidiobolaceae</taxon>
        <taxon>Rhodotorula</taxon>
    </lineage>
</organism>